<dbReference type="InterPro" id="IPR000286">
    <property type="entry name" value="HDACs"/>
</dbReference>
<accession>A0ABY5NU23</accession>
<gene>
    <name evidence="4" type="ORF">NPX36_03310</name>
</gene>
<name>A0ABY5NU23_9FLAO</name>
<dbReference type="InterPro" id="IPR044150">
    <property type="entry name" value="HDAC_classIV"/>
</dbReference>
<dbReference type="InterPro" id="IPR023801">
    <property type="entry name" value="His_deacetylse_dom"/>
</dbReference>
<dbReference type="Pfam" id="PF00850">
    <property type="entry name" value="Hist_deacetyl"/>
    <property type="match status" value="1"/>
</dbReference>
<comment type="similarity">
    <text evidence="1">Belongs to the histone deacetylase family.</text>
</comment>
<evidence type="ECO:0000313" key="5">
    <source>
        <dbReference type="Proteomes" id="UP001317001"/>
    </source>
</evidence>
<dbReference type="CDD" id="cd09993">
    <property type="entry name" value="HDAC_classIV"/>
    <property type="match status" value="1"/>
</dbReference>
<dbReference type="InterPro" id="IPR037138">
    <property type="entry name" value="His_deacetylse_dom_sf"/>
</dbReference>
<dbReference type="PANTHER" id="PTHR10625">
    <property type="entry name" value="HISTONE DEACETYLASE HDAC1-RELATED"/>
    <property type="match status" value="1"/>
</dbReference>
<dbReference type="RefSeq" id="WP_257500003.1">
    <property type="nucleotide sequence ID" value="NZ_CP102382.1"/>
</dbReference>
<sequence>MFPIAYHPIYKHPVPENHRFPMEKYELLPQQLLFEGIVSEEHFFQPTEIDTNTVCLVHDSDYVNRYMNLQLTAKEIRKTGFIHNAQLVQRERIIAQGTLTGALKAIENSGIAFNIAGGTHHAFSNYGEGFCMLNDQAIAAAYLLKHHLVSKVLIVDLDVHQGNGTAEIFSNNPNVFTFSMHGKTNYPFKKEQSSLDIALENNTTDAEYLQLLTQHLEPIIAAEKPDFIFYQAGVDILTTDKLGKLNCSINGCKQRDILVFSLAKKYHIPIQCSMGGGYSPDLRTILQAHVNTFKAARDLLI</sequence>
<evidence type="ECO:0000256" key="2">
    <source>
        <dbReference type="ARBA" id="ARBA00022801"/>
    </source>
</evidence>
<dbReference type="Proteomes" id="UP001317001">
    <property type="component" value="Chromosome"/>
</dbReference>
<dbReference type="InterPro" id="IPR023696">
    <property type="entry name" value="Ureohydrolase_dom_sf"/>
</dbReference>
<dbReference type="SUPFAM" id="SSF52768">
    <property type="entry name" value="Arginase/deacetylase"/>
    <property type="match status" value="1"/>
</dbReference>
<evidence type="ECO:0000313" key="4">
    <source>
        <dbReference type="EMBL" id="UUV22085.1"/>
    </source>
</evidence>
<feature type="domain" description="Histone deacetylase" evidence="3">
    <location>
        <begin position="18"/>
        <end position="291"/>
    </location>
</feature>
<reference evidence="4 5" key="1">
    <citation type="submission" date="2022-08" db="EMBL/GenBank/DDBJ databases">
        <title>Myroides zhujiangensis sp. nov., a novel bacterium isolated from sediment in the Pearl River Estuary.</title>
        <authorList>
            <person name="Cui L."/>
        </authorList>
    </citation>
    <scope>NUCLEOTIDE SEQUENCE [LARGE SCALE GENOMIC DNA]</scope>
    <source>
        <strain evidence="4 5">SCSIO 72103</strain>
    </source>
</reference>
<protein>
    <submittedName>
        <fullName evidence="4">Histone deacetylase</fullName>
    </submittedName>
</protein>
<dbReference type="EMBL" id="CP102382">
    <property type="protein sequence ID" value="UUV22085.1"/>
    <property type="molecule type" value="Genomic_DNA"/>
</dbReference>
<evidence type="ECO:0000256" key="1">
    <source>
        <dbReference type="ARBA" id="ARBA00005947"/>
    </source>
</evidence>
<organism evidence="4 5">
    <name type="scientific">Paenimyroides aestuarii</name>
    <dbReference type="NCBI Taxonomy" id="2968490"/>
    <lineage>
        <taxon>Bacteria</taxon>
        <taxon>Pseudomonadati</taxon>
        <taxon>Bacteroidota</taxon>
        <taxon>Flavobacteriia</taxon>
        <taxon>Flavobacteriales</taxon>
        <taxon>Flavobacteriaceae</taxon>
        <taxon>Paenimyroides</taxon>
    </lineage>
</organism>
<keyword evidence="2" id="KW-0378">Hydrolase</keyword>
<evidence type="ECO:0000259" key="3">
    <source>
        <dbReference type="Pfam" id="PF00850"/>
    </source>
</evidence>
<proteinExistence type="inferred from homology"/>
<dbReference type="PRINTS" id="PR01270">
    <property type="entry name" value="HDASUPER"/>
</dbReference>
<dbReference type="Gene3D" id="3.40.800.20">
    <property type="entry name" value="Histone deacetylase domain"/>
    <property type="match status" value="1"/>
</dbReference>
<dbReference type="PANTHER" id="PTHR10625:SF19">
    <property type="entry name" value="HISTONE DEACETYLASE 12"/>
    <property type="match status" value="1"/>
</dbReference>
<keyword evidence="5" id="KW-1185">Reference proteome</keyword>